<dbReference type="EMBL" id="CP136894">
    <property type="protein sequence ID" value="WOL08117.1"/>
    <property type="molecule type" value="Genomic_DNA"/>
</dbReference>
<dbReference type="InterPro" id="IPR010259">
    <property type="entry name" value="S8pro/Inhibitor_I9"/>
</dbReference>
<evidence type="ECO:0000256" key="1">
    <source>
        <dbReference type="ARBA" id="ARBA00011073"/>
    </source>
</evidence>
<keyword evidence="5" id="KW-1185">Reference proteome</keyword>
<dbReference type="Proteomes" id="UP001327560">
    <property type="component" value="Chromosome 5"/>
</dbReference>
<dbReference type="PANTHER" id="PTHR10795">
    <property type="entry name" value="PROPROTEIN CONVERTASE SUBTILISIN/KEXIN"/>
    <property type="match status" value="1"/>
</dbReference>
<evidence type="ECO:0000259" key="3">
    <source>
        <dbReference type="Pfam" id="PF05922"/>
    </source>
</evidence>
<feature type="domain" description="Inhibitor I9" evidence="3">
    <location>
        <begin position="24"/>
        <end position="79"/>
    </location>
</feature>
<dbReference type="Gene3D" id="3.40.50.200">
    <property type="entry name" value="Peptidase S8/S53 domain"/>
    <property type="match status" value="1"/>
</dbReference>
<evidence type="ECO:0000313" key="4">
    <source>
        <dbReference type="EMBL" id="WOL08117.1"/>
    </source>
</evidence>
<dbReference type="GO" id="GO:0006508">
    <property type="term" value="P:proteolysis"/>
    <property type="evidence" value="ECO:0007669"/>
    <property type="project" value="InterPro"/>
</dbReference>
<sequence>MTAKVVLVYRKLVPVQTYIIQSLDEDSLKIWHKSFLPESADASERLLHSYDEVFNGFATKLTKQEVENIGREGFLLVFPTHVLCVLTTHSHDFLSLSGTIEDEARHGSHTFSTAVGNFVRNVSFYALANGTGAGVAPPRSSRHVPGVQS</sequence>
<name>A0AAQ3KLJ2_9LILI</name>
<evidence type="ECO:0000256" key="2">
    <source>
        <dbReference type="ARBA" id="ARBA00022729"/>
    </source>
</evidence>
<accession>A0AAQ3KLJ2</accession>
<dbReference type="Gene3D" id="3.30.70.80">
    <property type="entry name" value="Peptidase S8 propeptide/proteinase inhibitor I9"/>
    <property type="match status" value="1"/>
</dbReference>
<evidence type="ECO:0000313" key="5">
    <source>
        <dbReference type="Proteomes" id="UP001327560"/>
    </source>
</evidence>
<proteinExistence type="inferred from homology"/>
<dbReference type="InterPro" id="IPR036852">
    <property type="entry name" value="Peptidase_S8/S53_dom_sf"/>
</dbReference>
<dbReference type="InterPro" id="IPR037045">
    <property type="entry name" value="S8pro/Inhibitor_I9_sf"/>
</dbReference>
<keyword evidence="2" id="KW-0732">Signal</keyword>
<reference evidence="4 5" key="1">
    <citation type="submission" date="2023-10" db="EMBL/GenBank/DDBJ databases">
        <title>Chromosome-scale genome assembly provides insights into flower coloration mechanisms of Canna indica.</title>
        <authorList>
            <person name="Li C."/>
        </authorList>
    </citation>
    <scope>NUCLEOTIDE SEQUENCE [LARGE SCALE GENOMIC DNA]</scope>
    <source>
        <tissue evidence="4">Flower</tissue>
    </source>
</reference>
<dbReference type="GO" id="GO:0004252">
    <property type="term" value="F:serine-type endopeptidase activity"/>
    <property type="evidence" value="ECO:0007669"/>
    <property type="project" value="InterPro"/>
</dbReference>
<comment type="similarity">
    <text evidence="1">Belongs to the peptidase S8 family.</text>
</comment>
<dbReference type="AlphaFoldDB" id="A0AAQ3KLJ2"/>
<dbReference type="Pfam" id="PF05922">
    <property type="entry name" value="Inhibitor_I9"/>
    <property type="match status" value="1"/>
</dbReference>
<organism evidence="4 5">
    <name type="scientific">Canna indica</name>
    <name type="common">Indian-shot</name>
    <dbReference type="NCBI Taxonomy" id="4628"/>
    <lineage>
        <taxon>Eukaryota</taxon>
        <taxon>Viridiplantae</taxon>
        <taxon>Streptophyta</taxon>
        <taxon>Embryophyta</taxon>
        <taxon>Tracheophyta</taxon>
        <taxon>Spermatophyta</taxon>
        <taxon>Magnoliopsida</taxon>
        <taxon>Liliopsida</taxon>
        <taxon>Zingiberales</taxon>
        <taxon>Cannaceae</taxon>
        <taxon>Canna</taxon>
    </lineage>
</organism>
<protein>
    <recommendedName>
        <fullName evidence="3">Inhibitor I9 domain-containing protein</fullName>
    </recommendedName>
</protein>
<gene>
    <name evidence="4" type="ORF">Cni_G16869</name>
</gene>
<dbReference type="InterPro" id="IPR045051">
    <property type="entry name" value="SBT"/>
</dbReference>